<feature type="region of interest" description="Disordered" evidence="8">
    <location>
        <begin position="36"/>
        <end position="94"/>
    </location>
</feature>
<dbReference type="Gene3D" id="3.30.2180.10">
    <property type="entry name" value="ATP12-like"/>
    <property type="match status" value="1"/>
</dbReference>
<name>A0AAI8YS04_9PEZI</name>
<dbReference type="InterPro" id="IPR013094">
    <property type="entry name" value="AB_hydrolase_3"/>
</dbReference>
<reference evidence="10" key="1">
    <citation type="submission" date="2023-11" db="EMBL/GenBank/DDBJ databases">
        <authorList>
            <person name="Alioto T."/>
            <person name="Alioto T."/>
            <person name="Gomez Garrido J."/>
        </authorList>
    </citation>
    <scope>NUCLEOTIDE SEQUENCE</scope>
</reference>
<evidence type="ECO:0000256" key="8">
    <source>
        <dbReference type="SAM" id="MobiDB-lite"/>
    </source>
</evidence>
<dbReference type="InterPro" id="IPR002168">
    <property type="entry name" value="Lipase_GDXG_HIS_AS"/>
</dbReference>
<dbReference type="Gene3D" id="1.10.3580.10">
    <property type="entry name" value="ATP12 ATPase"/>
    <property type="match status" value="1"/>
</dbReference>
<evidence type="ECO:0000256" key="5">
    <source>
        <dbReference type="ARBA" id="ARBA00022946"/>
    </source>
</evidence>
<dbReference type="SUPFAM" id="SSF53474">
    <property type="entry name" value="alpha/beta-Hydrolases"/>
    <property type="match status" value="1"/>
</dbReference>
<keyword evidence="6" id="KW-0496">Mitochondrion</keyword>
<sequence length="691" mass="75679">MEAHLFASFLRPASSLSVRRQLPRLCTRCLLHTSSAKHATPAHHPTVPGPPPPAPRAAVSYPTDRVARKRQQAEQLRQSQTTKVNPPKPGNPLQKRFWKDVTVKEDGENGLQILLDSRPVRTAARQVLTLPKTKRALATSIAIEWDQLVSAQQALKHHYIPLTSIASRALDIQAADQQGNASIRENIINMVMRYLGTDTLLCWAPKTNLHDPTETASTANLREKQKTIAEPVIAFLTTHVFPGVEIVEILDEDSIVPKSQPEMTTQVIKGWVSGLPPFELAALERAVLATKSLLIAARILVEWSQEWTHLHDIQGRDATRFGIEQAREAATLELSHQTEQWGEVEDTHDVDKEDIRRQLGSAILLGLQAEMSGVMKSLKDLTTTVAMAPSKESQALAELFKTLGAHFPADGNPFIERAVYDQVHTAATEASGVSYESVTVAGREAIWARPKGASEKHVILFMHGGGYTFGSISSHRKLTGHLAKACNSLALSVDYRLAPEHPYPAPLDDCVNAYQWLLAQGFPASNIVTAGDSCGGGLATAVPLAAQQKTLPTPAAAVSLSPWYDLTGSLDSRTRNENRDVLNTHENMEKLANRYTASDPSLRKNPLLSPLFASDEALKSLPPHWISCAGEDMLVDEGTEFAERLKRVGVDVVVEVHEGQQHVMEFMVGRAPEADASVRKIGEWVRGKTGA</sequence>
<proteinExistence type="inferred from homology"/>
<keyword evidence="11" id="KW-1185">Reference proteome</keyword>
<dbReference type="EMBL" id="CAVMBE010000003">
    <property type="protein sequence ID" value="CAK3805351.1"/>
    <property type="molecule type" value="Genomic_DNA"/>
</dbReference>
<dbReference type="InterPro" id="IPR042272">
    <property type="entry name" value="ATP12_ATP_synth-F1-assembly_N"/>
</dbReference>
<evidence type="ECO:0000256" key="3">
    <source>
        <dbReference type="ARBA" id="ARBA00010515"/>
    </source>
</evidence>
<evidence type="ECO:0000256" key="2">
    <source>
        <dbReference type="ARBA" id="ARBA00008231"/>
    </source>
</evidence>
<evidence type="ECO:0000256" key="1">
    <source>
        <dbReference type="ARBA" id="ARBA00004173"/>
    </source>
</evidence>
<keyword evidence="7" id="KW-0143">Chaperone</keyword>
<dbReference type="InterPro" id="IPR023335">
    <property type="entry name" value="ATP12_ortho_dom_sf"/>
</dbReference>
<dbReference type="Pfam" id="PF07542">
    <property type="entry name" value="ATP12"/>
    <property type="match status" value="1"/>
</dbReference>
<organism evidence="10 11">
    <name type="scientific">Lecanosticta acicola</name>
    <dbReference type="NCBI Taxonomy" id="111012"/>
    <lineage>
        <taxon>Eukaryota</taxon>
        <taxon>Fungi</taxon>
        <taxon>Dikarya</taxon>
        <taxon>Ascomycota</taxon>
        <taxon>Pezizomycotina</taxon>
        <taxon>Dothideomycetes</taxon>
        <taxon>Dothideomycetidae</taxon>
        <taxon>Mycosphaerellales</taxon>
        <taxon>Mycosphaerellaceae</taxon>
        <taxon>Lecanosticta</taxon>
    </lineage>
</organism>
<evidence type="ECO:0000313" key="10">
    <source>
        <dbReference type="EMBL" id="CAK3805351.1"/>
    </source>
</evidence>
<evidence type="ECO:0000259" key="9">
    <source>
        <dbReference type="Pfam" id="PF07859"/>
    </source>
</evidence>
<dbReference type="PROSITE" id="PS01173">
    <property type="entry name" value="LIPASE_GDXG_HIS"/>
    <property type="match status" value="1"/>
</dbReference>
<dbReference type="SUPFAM" id="SSF160909">
    <property type="entry name" value="ATP12-like"/>
    <property type="match status" value="1"/>
</dbReference>
<accession>A0AAI8YS04</accession>
<evidence type="ECO:0000313" key="11">
    <source>
        <dbReference type="Proteomes" id="UP001296104"/>
    </source>
</evidence>
<evidence type="ECO:0000256" key="7">
    <source>
        <dbReference type="ARBA" id="ARBA00023186"/>
    </source>
</evidence>
<dbReference type="Gene3D" id="3.40.50.1820">
    <property type="entry name" value="alpha/beta hydrolase"/>
    <property type="match status" value="1"/>
</dbReference>
<dbReference type="Proteomes" id="UP001296104">
    <property type="component" value="Unassembled WGS sequence"/>
</dbReference>
<keyword evidence="4" id="KW-0378">Hydrolase</keyword>
<comment type="similarity">
    <text evidence="3">Belongs to the 'GDXG' lipolytic enzyme family.</text>
</comment>
<keyword evidence="5" id="KW-0809">Transit peptide</keyword>
<dbReference type="Pfam" id="PF07859">
    <property type="entry name" value="Abhydrolase_3"/>
    <property type="match status" value="1"/>
</dbReference>
<dbReference type="AlphaFoldDB" id="A0AAI8YS04"/>
<feature type="compositionally biased region" description="Polar residues" evidence="8">
    <location>
        <begin position="73"/>
        <end position="84"/>
    </location>
</feature>
<evidence type="ECO:0000256" key="6">
    <source>
        <dbReference type="ARBA" id="ARBA00023128"/>
    </source>
</evidence>
<dbReference type="PANTHER" id="PTHR21013:SF10">
    <property type="entry name" value="ATP SYNTHASE MITOCHONDRIAL F1 COMPLEX ASSEMBLY FACTOR 2"/>
    <property type="match status" value="1"/>
</dbReference>
<feature type="domain" description="Alpha/beta hydrolase fold-3" evidence="9">
    <location>
        <begin position="459"/>
        <end position="664"/>
    </location>
</feature>
<comment type="caution">
    <text evidence="10">The sequence shown here is derived from an EMBL/GenBank/DDBJ whole genome shotgun (WGS) entry which is preliminary data.</text>
</comment>
<dbReference type="InterPro" id="IPR011419">
    <property type="entry name" value="ATP12_ATP_synth-F1-assembly"/>
</dbReference>
<feature type="compositionally biased region" description="Low complexity" evidence="8">
    <location>
        <begin position="36"/>
        <end position="46"/>
    </location>
</feature>
<comment type="subcellular location">
    <subcellularLocation>
        <location evidence="1">Mitochondrion</location>
    </subcellularLocation>
</comment>
<comment type="similarity">
    <text evidence="2">Belongs to the ATP12 family.</text>
</comment>
<gene>
    <name evidence="10" type="ORF">LECACI_7A000928</name>
</gene>
<evidence type="ECO:0000256" key="4">
    <source>
        <dbReference type="ARBA" id="ARBA00022801"/>
    </source>
</evidence>
<dbReference type="GO" id="GO:0016787">
    <property type="term" value="F:hydrolase activity"/>
    <property type="evidence" value="ECO:0007669"/>
    <property type="project" value="UniProtKB-KW"/>
</dbReference>
<dbReference type="InterPro" id="IPR029058">
    <property type="entry name" value="AB_hydrolase_fold"/>
</dbReference>
<dbReference type="PANTHER" id="PTHR21013">
    <property type="entry name" value="ATP SYNTHASE MITOCHONDRIAL F1 COMPLEX ASSEMBLY FACTOR 2/ATP12 PROTEIN, MITOCHONDRIAL PRECURSOR"/>
    <property type="match status" value="1"/>
</dbReference>
<dbReference type="GO" id="GO:0033615">
    <property type="term" value="P:mitochondrial proton-transporting ATP synthase complex assembly"/>
    <property type="evidence" value="ECO:0007669"/>
    <property type="project" value="TreeGrafter"/>
</dbReference>
<protein>
    <submittedName>
        <fullName evidence="10">ATP12, mitochondrial</fullName>
    </submittedName>
</protein>
<dbReference type="GO" id="GO:0005739">
    <property type="term" value="C:mitochondrion"/>
    <property type="evidence" value="ECO:0007669"/>
    <property type="project" value="UniProtKB-SubCell"/>
</dbReference>